<feature type="region of interest" description="Disordered" evidence="3">
    <location>
        <begin position="1284"/>
        <end position="1386"/>
    </location>
</feature>
<dbReference type="PANTHER" id="PTHR44927:SF1">
    <property type="entry name" value="FK506-BINDING PROTEIN 15"/>
    <property type="match status" value="1"/>
</dbReference>
<dbReference type="InterPro" id="IPR000697">
    <property type="entry name" value="WH1/EVH1_dom"/>
</dbReference>
<dbReference type="OMA" id="RKCRDAW"/>
<feature type="compositionally biased region" description="Polar residues" evidence="3">
    <location>
        <begin position="33"/>
        <end position="43"/>
    </location>
</feature>
<feature type="compositionally biased region" description="Polar residues" evidence="3">
    <location>
        <begin position="980"/>
        <end position="998"/>
    </location>
</feature>
<keyword evidence="1" id="KW-0413">Isomerase</keyword>
<dbReference type="GO" id="GO:0003755">
    <property type="term" value="F:peptidyl-prolyl cis-trans isomerase activity"/>
    <property type="evidence" value="ECO:0007669"/>
    <property type="project" value="UniProtKB-KW"/>
</dbReference>
<feature type="compositionally biased region" description="Low complexity" evidence="3">
    <location>
        <begin position="512"/>
        <end position="529"/>
    </location>
</feature>
<feature type="region of interest" description="Disordered" evidence="3">
    <location>
        <begin position="279"/>
        <end position="309"/>
    </location>
</feature>
<feature type="region of interest" description="Disordered" evidence="3">
    <location>
        <begin position="1240"/>
        <end position="1271"/>
    </location>
</feature>
<dbReference type="RefSeq" id="XP_055898467.1">
    <property type="nucleotide sequence ID" value="XM_056042492.1"/>
</dbReference>
<keyword evidence="1" id="KW-0697">Rotamase</keyword>
<organism evidence="5 6">
    <name type="scientific">Biomphalaria glabrata</name>
    <name type="common">Bloodfluke planorb</name>
    <name type="synonym">Freshwater snail</name>
    <dbReference type="NCBI Taxonomy" id="6526"/>
    <lineage>
        <taxon>Eukaryota</taxon>
        <taxon>Metazoa</taxon>
        <taxon>Spiralia</taxon>
        <taxon>Lophotrochozoa</taxon>
        <taxon>Mollusca</taxon>
        <taxon>Gastropoda</taxon>
        <taxon>Heterobranchia</taxon>
        <taxon>Euthyneura</taxon>
        <taxon>Panpulmonata</taxon>
        <taxon>Hygrophila</taxon>
        <taxon>Lymnaeoidea</taxon>
        <taxon>Planorbidae</taxon>
        <taxon>Biomphalaria</taxon>
    </lineage>
</organism>
<dbReference type="InterPro" id="IPR011993">
    <property type="entry name" value="PH-like_dom_sf"/>
</dbReference>
<dbReference type="Pfam" id="PF23649">
    <property type="entry name" value="FKBP15"/>
    <property type="match status" value="1"/>
</dbReference>
<keyword evidence="5" id="KW-1185">Reference proteome</keyword>
<name>A0A9W3BGB0_BIOGL</name>
<feature type="compositionally biased region" description="Pro residues" evidence="3">
    <location>
        <begin position="285"/>
        <end position="295"/>
    </location>
</feature>
<keyword evidence="2" id="KW-0175">Coiled coil</keyword>
<dbReference type="Pfam" id="PF00568">
    <property type="entry name" value="WH1"/>
    <property type="match status" value="1"/>
</dbReference>
<dbReference type="EC" id="5.2.1.8" evidence="1"/>
<dbReference type="InterPro" id="IPR046357">
    <property type="entry name" value="PPIase_dom_sf"/>
</dbReference>
<feature type="compositionally biased region" description="Acidic residues" evidence="3">
    <location>
        <begin position="1208"/>
        <end position="1220"/>
    </location>
</feature>
<feature type="region of interest" description="Disordered" evidence="3">
    <location>
        <begin position="492"/>
        <end position="529"/>
    </location>
</feature>
<sequence>MFFNADDDENDFMSTGGGSKLANLFGMDKASRQGGNESLTYTAPKQPRKKESTPDGGAAPVVVVASVVHAYKYVDGKYAPQGKLGAALLANHGAKDYRILLYVTQQKQITNAKISLNFAFNIQQNNYASFYDDTRQMWSIMFESVDAAEKFAKEVAMAKANSVSGTLTDFIQQDLLLGEGGLLESGDSAEVKYIGWLLTNGALGKVFDQSQQDNYFRFRVGKGKVIKGWDQGMLGMKKGAKRLLIIPPSLAYGSQGAGERVPPDSTLVFEVQVMRVKLQKGDSPQPSPAPTPAPVAMPALPNDNDDLEDVGVKGRTKSINEHLTQSPDSNKAKLISRMARMGQPMLPLQGAIPAQPDESDEEMHPHIETPPATIPAAVKPSLAAKPRSMSGVGVGMAPTSAQVIVNQAQPTVLQSMGNPPMMMTMDGLLHQPQPDFLQNLPGAQQLAVYQNPNTFLQQQQQQQAALIQQQQQQLLQQQQQLLGHGLIGGVQGPGGPFAVSSHMPSPLQPTHSQPAHSQPPAQPSQPDSLAPALLSETRQQNTEVRINLSKMSDKVDKILEKLDHMSNTSMMGQMNQNMHMMGSLTPYGSNMSAPSMEASVLMQNITRIVQENERLKKDLYDQSNKVQEQNEKIAKLLEQNQRYVEQSHNMLEQRNEGYKTTASQSQAKVLSLEQEKVHLATELSSASAQISTLQLELAEYRKREGELKQQIQLSTNLNLTSKEELDKLRLQREEDEQKVAVLTASIREEKQARKASDAKLTSITEELNDLRASHVTLEKNLTERKRKALEDRRKLEEDMEEAKQNYEHTIESLREKLRKQKTSVDAETDFKVSKIEEDLTRELQAKYDRNMAVVTEKHNRQIEDLKSEKDELLRKIDEQEKKIASIRSSGTSTEKQVQILQDELADMKVWKEKYDSLRNQAAAMKDKYEKRLEEMEGEMEQEEEKRNEIVEKAKEQRQDLLQQVQQLQQQLQQMRKQLQAASESAQQRNLESSAPSADVTQEVKKIMNTVFQTLRAEFDSEENYSGDEVLSTILNVIKQTTLKLVSQSAPKQEESESENEEESEEEEEDEQEDKKERKEEGVDEVDDEDEEEPISAVSLPQVSTEPTKPLNLSVSEQTSEKSSIYETQAEEEEVETSTETPANNTEVPANVEESPLHPETKEEFQTGVANENEEENKSGEANVKRILAEDEKAAFERDNDAGATSPQPDEDADEQFENALDDIPGSETPIVAATLVEAKTSNGLDSVELSSEKSESESSTQQGKIENKTEEISEELKKLNLAASTVVAPKARTDVIDQPPPLFDDDEDEDSPLFGNDDTVSDTLGAEFTPKARSASSNNNVPVNDPAKNKTTSGKKEQANEEDLKPQPPPPLFGDDSDDDDLDWLS</sequence>
<feature type="region of interest" description="Disordered" evidence="3">
    <location>
        <begin position="1044"/>
        <end position="1228"/>
    </location>
</feature>
<feature type="compositionally biased region" description="Basic and acidic residues" evidence="3">
    <location>
        <begin position="1154"/>
        <end position="1164"/>
    </location>
</feature>
<dbReference type="InterPro" id="IPR001179">
    <property type="entry name" value="PPIase_FKBP_dom"/>
</dbReference>
<feature type="compositionally biased region" description="Acidic residues" evidence="3">
    <location>
        <begin position="1055"/>
        <end position="1071"/>
    </location>
</feature>
<dbReference type="PANTHER" id="PTHR44927">
    <property type="entry name" value="FK506-BINDING PROTEIN 15"/>
    <property type="match status" value="1"/>
</dbReference>
<feature type="compositionally biased region" description="Basic and acidic residues" evidence="3">
    <location>
        <begin position="1354"/>
        <end position="1365"/>
    </location>
</feature>
<evidence type="ECO:0000256" key="3">
    <source>
        <dbReference type="SAM" id="MobiDB-lite"/>
    </source>
</evidence>
<evidence type="ECO:0000256" key="2">
    <source>
        <dbReference type="SAM" id="Coils"/>
    </source>
</evidence>
<feature type="region of interest" description="Disordered" evidence="3">
    <location>
        <begin position="31"/>
        <end position="57"/>
    </location>
</feature>
<dbReference type="GeneID" id="106050533"/>
<evidence type="ECO:0000259" key="4">
    <source>
        <dbReference type="PROSITE" id="PS50059"/>
    </source>
</evidence>
<evidence type="ECO:0000313" key="6">
    <source>
        <dbReference type="RefSeq" id="XP_055898467.1"/>
    </source>
</evidence>
<feature type="domain" description="PPIase FKBP-type" evidence="4">
    <location>
        <begin position="186"/>
        <end position="277"/>
    </location>
</feature>
<evidence type="ECO:0000256" key="1">
    <source>
        <dbReference type="PROSITE-ProRule" id="PRU00277"/>
    </source>
</evidence>
<gene>
    <name evidence="6" type="primary">LOC106050533</name>
</gene>
<dbReference type="Pfam" id="PF00254">
    <property type="entry name" value="FKBP_C"/>
    <property type="match status" value="1"/>
</dbReference>
<reference evidence="6" key="1">
    <citation type="submission" date="2025-08" db="UniProtKB">
        <authorList>
            <consortium name="RefSeq"/>
        </authorList>
    </citation>
    <scope>IDENTIFICATION</scope>
</reference>
<feature type="region of interest" description="Disordered" evidence="3">
    <location>
        <begin position="979"/>
        <end position="998"/>
    </location>
</feature>
<feature type="coiled-coil region" evidence="2">
    <location>
        <begin position="612"/>
        <end position="653"/>
    </location>
</feature>
<evidence type="ECO:0000313" key="5">
    <source>
        <dbReference type="Proteomes" id="UP001165740"/>
    </source>
</evidence>
<accession>A0A9W3BGB0</accession>
<dbReference type="Gene3D" id="3.10.50.40">
    <property type="match status" value="1"/>
</dbReference>
<dbReference type="SUPFAM" id="SSF54534">
    <property type="entry name" value="FKBP-like"/>
    <property type="match status" value="1"/>
</dbReference>
<dbReference type="PROSITE" id="PS50059">
    <property type="entry name" value="FKBP_PPIASE"/>
    <property type="match status" value="1"/>
</dbReference>
<protein>
    <recommendedName>
        <fullName evidence="1">peptidylprolyl isomerase</fullName>
        <ecNumber evidence="1">5.2.1.8</ecNumber>
    </recommendedName>
</protein>
<feature type="compositionally biased region" description="Basic and acidic residues" evidence="3">
    <location>
        <begin position="1175"/>
        <end position="1200"/>
    </location>
</feature>
<dbReference type="Gene3D" id="2.30.29.30">
    <property type="entry name" value="Pleckstrin-homology domain (PH domain)/Phosphotyrosine-binding domain (PTB)"/>
    <property type="match status" value="1"/>
</dbReference>
<dbReference type="Proteomes" id="UP001165740">
    <property type="component" value="Chromosome 9"/>
</dbReference>
<feature type="compositionally biased region" description="Acidic residues" evidence="3">
    <location>
        <begin position="1375"/>
        <end position="1386"/>
    </location>
</feature>
<feature type="compositionally biased region" description="Polar residues" evidence="3">
    <location>
        <begin position="1098"/>
        <end position="1125"/>
    </location>
</feature>
<comment type="catalytic activity">
    <reaction evidence="1">
        <text>[protein]-peptidylproline (omega=180) = [protein]-peptidylproline (omega=0)</text>
        <dbReference type="Rhea" id="RHEA:16237"/>
        <dbReference type="Rhea" id="RHEA-COMP:10747"/>
        <dbReference type="Rhea" id="RHEA-COMP:10748"/>
        <dbReference type="ChEBI" id="CHEBI:83833"/>
        <dbReference type="ChEBI" id="CHEBI:83834"/>
        <dbReference type="EC" id="5.2.1.8"/>
    </reaction>
</comment>
<dbReference type="OrthoDB" id="77911at2759"/>
<feature type="compositionally biased region" description="Acidic residues" evidence="3">
    <location>
        <begin position="1081"/>
        <end position="1093"/>
    </location>
</feature>
<feature type="coiled-coil region" evidence="2">
    <location>
        <begin position="683"/>
        <end position="823"/>
    </location>
</feature>
<dbReference type="InterPro" id="IPR056598">
    <property type="entry name" value="FKBP-15_dom"/>
</dbReference>
<proteinExistence type="predicted"/>